<dbReference type="Proteomes" id="UP000648187">
    <property type="component" value="Unassembled WGS sequence"/>
</dbReference>
<comment type="caution">
    <text evidence="2">The sequence shown here is derived from an EMBL/GenBank/DDBJ whole genome shotgun (WGS) entry which is preliminary data.</text>
</comment>
<reference evidence="2" key="1">
    <citation type="submission" date="2020-08" db="EMBL/GenBank/DDBJ databases">
        <title>Spodoptera exigua strain:BAW_Kor-Di-RS1 Genome sequencing and assembly.</title>
        <authorList>
            <person name="Kim J."/>
            <person name="Nam H.Y."/>
            <person name="Kwon M."/>
            <person name="Choi J.H."/>
            <person name="Cho S.R."/>
            <person name="Kim G.-H."/>
        </authorList>
    </citation>
    <scope>NUCLEOTIDE SEQUENCE</scope>
    <source>
        <strain evidence="2">BAW_Kor-Di-RS1</strain>
        <tissue evidence="2">Whole-body</tissue>
    </source>
</reference>
<gene>
    <name evidence="2" type="ORF">HW555_010781</name>
</gene>
<keyword evidence="3" id="KW-1185">Reference proteome</keyword>
<dbReference type="AlphaFoldDB" id="A0A835G6H7"/>
<evidence type="ECO:0000313" key="3">
    <source>
        <dbReference type="Proteomes" id="UP000648187"/>
    </source>
</evidence>
<feature type="compositionally biased region" description="Low complexity" evidence="1">
    <location>
        <begin position="125"/>
        <end position="143"/>
    </location>
</feature>
<feature type="region of interest" description="Disordered" evidence="1">
    <location>
        <begin position="108"/>
        <end position="160"/>
    </location>
</feature>
<evidence type="ECO:0000313" key="2">
    <source>
        <dbReference type="EMBL" id="KAF9410030.1"/>
    </source>
</evidence>
<accession>A0A835G6H7</accession>
<evidence type="ECO:0000256" key="1">
    <source>
        <dbReference type="SAM" id="MobiDB-lite"/>
    </source>
</evidence>
<sequence>MLLVIRSVVDRPCSRTCTCNRTRLKQLKLFILYSRALRSEGSIRKRGCPVYVEWEGVVGRRARANLLHKAVPLPRAAHKIALGGAAQPLSANVSAIAFAAPAQLKRRLGGPRAPAAPGAPPAEPAPSTSGAAAAPAPEDAAPTNGAVRRRAPDTLPMEVT</sequence>
<protein>
    <submittedName>
        <fullName evidence="2">Uncharacterized protein</fullName>
    </submittedName>
</protein>
<proteinExistence type="predicted"/>
<organism evidence="2 3">
    <name type="scientific">Spodoptera exigua</name>
    <name type="common">Beet armyworm</name>
    <name type="synonym">Noctua fulgens</name>
    <dbReference type="NCBI Taxonomy" id="7107"/>
    <lineage>
        <taxon>Eukaryota</taxon>
        <taxon>Metazoa</taxon>
        <taxon>Ecdysozoa</taxon>
        <taxon>Arthropoda</taxon>
        <taxon>Hexapoda</taxon>
        <taxon>Insecta</taxon>
        <taxon>Pterygota</taxon>
        <taxon>Neoptera</taxon>
        <taxon>Endopterygota</taxon>
        <taxon>Lepidoptera</taxon>
        <taxon>Glossata</taxon>
        <taxon>Ditrysia</taxon>
        <taxon>Noctuoidea</taxon>
        <taxon>Noctuidae</taxon>
        <taxon>Amphipyrinae</taxon>
        <taxon>Spodoptera</taxon>
    </lineage>
</organism>
<name>A0A835G6H7_SPOEX</name>
<dbReference type="EMBL" id="JACKWZ010000282">
    <property type="protein sequence ID" value="KAF9410030.1"/>
    <property type="molecule type" value="Genomic_DNA"/>
</dbReference>